<name>W5MF49_LEPOC</name>
<feature type="transmembrane region" description="Helical" evidence="6">
    <location>
        <begin position="151"/>
        <end position="170"/>
    </location>
</feature>
<keyword evidence="8" id="KW-1185">Reference proteome</keyword>
<evidence type="ECO:0000313" key="8">
    <source>
        <dbReference type="Proteomes" id="UP000018468"/>
    </source>
</evidence>
<evidence type="ECO:0000256" key="1">
    <source>
        <dbReference type="ARBA" id="ARBA00004141"/>
    </source>
</evidence>
<comment type="subcellular location">
    <subcellularLocation>
        <location evidence="1">Membrane</location>
        <topology evidence="1">Multi-pass membrane protein</topology>
    </subcellularLocation>
</comment>
<dbReference type="Proteomes" id="UP000018468">
    <property type="component" value="Linkage group LG24"/>
</dbReference>
<dbReference type="InterPro" id="IPR007237">
    <property type="entry name" value="CD20-like"/>
</dbReference>
<accession>W5MF49</accession>
<keyword evidence="4 6" id="KW-1133">Transmembrane helix</keyword>
<dbReference type="PANTHER" id="PTHR23320">
    <property type="entry name" value="MEMBRANE-SPANNING 4-DOMAINS SUBFAMILY A MS4A -RELATED"/>
    <property type="match status" value="1"/>
</dbReference>
<dbReference type="GeneTree" id="ENSGT00940000163727"/>
<reference evidence="7" key="2">
    <citation type="submission" date="2025-08" db="UniProtKB">
        <authorList>
            <consortium name="Ensembl"/>
        </authorList>
    </citation>
    <scope>IDENTIFICATION</scope>
</reference>
<evidence type="ECO:0000256" key="6">
    <source>
        <dbReference type="SAM" id="Phobius"/>
    </source>
</evidence>
<evidence type="ECO:0000256" key="4">
    <source>
        <dbReference type="ARBA" id="ARBA00022989"/>
    </source>
</evidence>
<sequence>MASSVTTDNGMVIVTQVCPQSQGSLPAGVPNSSSLSAPLQKFLNGEPKTLGAVQITVGLLSIFSGVVMTQEYGFFSMLTGIPFWGGLMFIASGALSVAAEKKLSFPLLKASLSTNITSTITAGFGIIIYSLDLGLFYQSYSRVSTCVVLSVLHSAIKGILLVFTILEFAITISTSAFTCNAVCYDNSAPIVVVQHMTNAQPKVQDRGNTPYKTLENQVESAEAKPSHPPEYTE</sequence>
<dbReference type="Pfam" id="PF04103">
    <property type="entry name" value="CD20"/>
    <property type="match status" value="1"/>
</dbReference>
<evidence type="ECO:0000313" key="7">
    <source>
        <dbReference type="Ensembl" id="ENSLOCP00000007008.1"/>
    </source>
</evidence>
<dbReference type="EMBL" id="AHAT01019575">
    <property type="status" value="NOT_ANNOTATED_CDS"/>
    <property type="molecule type" value="Genomic_DNA"/>
</dbReference>
<dbReference type="Ensembl" id="ENSLOCT00000007016.1">
    <property type="protein sequence ID" value="ENSLOCP00000007008.1"/>
    <property type="gene ID" value="ENSLOCG00000005806.1"/>
</dbReference>
<keyword evidence="5 6" id="KW-0472">Membrane</keyword>
<dbReference type="HOGENOM" id="CLU_091032_4_0_1"/>
<dbReference type="OMA" id="CRTMCLR"/>
<dbReference type="GO" id="GO:0016020">
    <property type="term" value="C:membrane"/>
    <property type="evidence" value="ECO:0007669"/>
    <property type="project" value="UniProtKB-SubCell"/>
</dbReference>
<dbReference type="InParanoid" id="W5MF49"/>
<feature type="transmembrane region" description="Helical" evidence="6">
    <location>
        <begin position="110"/>
        <end position="131"/>
    </location>
</feature>
<dbReference type="FunCoup" id="W5MF49">
    <property type="interactions" value="201"/>
</dbReference>
<dbReference type="Bgee" id="ENSLOCG00000005806">
    <property type="expression patterns" value="Expressed in bone element and 13 other cell types or tissues"/>
</dbReference>
<keyword evidence="3 6" id="KW-0812">Transmembrane</keyword>
<protein>
    <submittedName>
        <fullName evidence="7">Membrane-spanning 4-domains subfamily A member 8-like</fullName>
    </submittedName>
</protein>
<feature type="transmembrane region" description="Helical" evidence="6">
    <location>
        <begin position="74"/>
        <end position="98"/>
    </location>
</feature>
<reference evidence="8" key="1">
    <citation type="submission" date="2011-12" db="EMBL/GenBank/DDBJ databases">
        <title>The Draft Genome of Lepisosteus oculatus.</title>
        <authorList>
            <consortium name="The Broad Institute Genome Assembly &amp; Analysis Group"/>
            <consortium name="Computational R&amp;D Group"/>
            <consortium name="and Sequencing Platform"/>
            <person name="Di Palma F."/>
            <person name="Alfoldi J."/>
            <person name="Johnson J."/>
            <person name="Berlin A."/>
            <person name="Gnerre S."/>
            <person name="Jaffe D."/>
            <person name="MacCallum I."/>
            <person name="Young S."/>
            <person name="Walker B.J."/>
            <person name="Lander E.S."/>
            <person name="Lindblad-Toh K."/>
        </authorList>
    </citation>
    <scope>NUCLEOTIDE SEQUENCE [LARGE SCALE GENOMIC DNA]</scope>
</reference>
<evidence type="ECO:0000256" key="5">
    <source>
        <dbReference type="ARBA" id="ARBA00023136"/>
    </source>
</evidence>
<evidence type="ECO:0000256" key="3">
    <source>
        <dbReference type="ARBA" id="ARBA00022692"/>
    </source>
</evidence>
<proteinExistence type="inferred from homology"/>
<organism evidence="7 8">
    <name type="scientific">Lepisosteus oculatus</name>
    <name type="common">Spotted gar</name>
    <dbReference type="NCBI Taxonomy" id="7918"/>
    <lineage>
        <taxon>Eukaryota</taxon>
        <taxon>Metazoa</taxon>
        <taxon>Chordata</taxon>
        <taxon>Craniata</taxon>
        <taxon>Vertebrata</taxon>
        <taxon>Euteleostomi</taxon>
        <taxon>Actinopterygii</taxon>
        <taxon>Neopterygii</taxon>
        <taxon>Holostei</taxon>
        <taxon>Semionotiformes</taxon>
        <taxon>Lepisosteidae</taxon>
        <taxon>Lepisosteus</taxon>
    </lineage>
</organism>
<dbReference type="STRING" id="7918.ENSLOCP00000007008"/>
<evidence type="ECO:0000256" key="2">
    <source>
        <dbReference type="ARBA" id="ARBA00009565"/>
    </source>
</evidence>
<dbReference type="eggNOG" id="ENOG502S3XD">
    <property type="taxonomic scope" value="Eukaryota"/>
</dbReference>
<dbReference type="AlphaFoldDB" id="W5MF49"/>
<comment type="similarity">
    <text evidence="2">Belongs to the MS4A family.</text>
</comment>
<feature type="transmembrane region" description="Helical" evidence="6">
    <location>
        <begin position="49"/>
        <end position="68"/>
    </location>
</feature>
<reference evidence="7" key="3">
    <citation type="submission" date="2025-09" db="UniProtKB">
        <authorList>
            <consortium name="Ensembl"/>
        </authorList>
    </citation>
    <scope>IDENTIFICATION</scope>
</reference>
<dbReference type="PANTHER" id="PTHR23320:SF128">
    <property type="entry name" value="MEMBRANE-SPANNING 4-DOMAINS SUBFAMILY A MEMBER 4A"/>
    <property type="match status" value="1"/>
</dbReference>
<dbReference type="InterPro" id="IPR030417">
    <property type="entry name" value="MS4A"/>
</dbReference>